<comment type="caution">
    <text evidence="2">The sequence shown here is derived from an EMBL/GenBank/DDBJ whole genome shotgun (WGS) entry which is preliminary data.</text>
</comment>
<reference evidence="2 3" key="1">
    <citation type="submission" date="2016-04" db="EMBL/GenBank/DDBJ databases">
        <title>Acidithiobacillus ferrooxidans genome sequencing and assembly.</title>
        <authorList>
            <person name="Zhou Z."/>
        </authorList>
    </citation>
    <scope>NUCLEOTIDE SEQUENCE [LARGE SCALE GENOMIC DNA]</scope>
    <source>
        <strain evidence="2 3">BY0502</strain>
    </source>
</reference>
<dbReference type="EMBL" id="LVXZ01000013">
    <property type="protein sequence ID" value="OAP93243.1"/>
    <property type="molecule type" value="Genomic_DNA"/>
</dbReference>
<dbReference type="InterPro" id="IPR050678">
    <property type="entry name" value="DNA_Partitioning_ATPase"/>
</dbReference>
<dbReference type="PANTHER" id="PTHR13696:SF98">
    <property type="entry name" value="PLASMID PARTITION PROTEIN A"/>
    <property type="match status" value="1"/>
</dbReference>
<dbReference type="Proteomes" id="UP000078302">
    <property type="component" value="Unassembled WGS sequence"/>
</dbReference>
<organism evidence="2 3">
    <name type="scientific">Acidithiobacillus ferrooxidans</name>
    <name type="common">Thiobacillus ferrooxidans</name>
    <dbReference type="NCBI Taxonomy" id="920"/>
    <lineage>
        <taxon>Bacteria</taxon>
        <taxon>Pseudomonadati</taxon>
        <taxon>Pseudomonadota</taxon>
        <taxon>Acidithiobacillia</taxon>
        <taxon>Acidithiobacillales</taxon>
        <taxon>Acidithiobacillaceae</taxon>
        <taxon>Acidithiobacillus</taxon>
    </lineage>
</organism>
<proteinExistence type="predicted"/>
<evidence type="ECO:0000259" key="1">
    <source>
        <dbReference type="Pfam" id="PF13614"/>
    </source>
</evidence>
<dbReference type="PANTHER" id="PTHR13696">
    <property type="entry name" value="P-LOOP CONTAINING NUCLEOSIDE TRIPHOSPHATE HYDROLASE"/>
    <property type="match status" value="1"/>
</dbReference>
<dbReference type="AlphaFoldDB" id="A0A179BPL7"/>
<keyword evidence="3" id="KW-1185">Reference proteome</keyword>
<feature type="domain" description="AAA" evidence="1">
    <location>
        <begin position="85"/>
        <end position="264"/>
    </location>
</feature>
<protein>
    <recommendedName>
        <fullName evidence="1">AAA domain-containing protein</fullName>
    </recommendedName>
</protein>
<dbReference type="OrthoDB" id="9799330at2"/>
<dbReference type="InterPro" id="IPR027417">
    <property type="entry name" value="P-loop_NTPase"/>
</dbReference>
<accession>A0A179BPL7</accession>
<dbReference type="InterPro" id="IPR025669">
    <property type="entry name" value="AAA_dom"/>
</dbReference>
<dbReference type="Gene3D" id="3.40.50.300">
    <property type="entry name" value="P-loop containing nucleotide triphosphate hydrolases"/>
    <property type="match status" value="1"/>
</dbReference>
<dbReference type="CDD" id="cd02042">
    <property type="entry name" value="ParAB_family"/>
    <property type="match status" value="1"/>
</dbReference>
<sequence length="360" mass="39341">METELNNTAPTRSIEFKRRMIAGLLGYGAGNDKKIQNILADLSLGETNGSRNKSYNGFDMRKLRQALTGASADFPAPVLQVDRPEIMAFFYSKGGVGKTTICANLGVTLAMQGSRVLMIDGDPQASLSTMFDVDVEADIVTFGDAIDTINVSKRRFDLATAVISPVRGIKMDLIPADQRMVRTDIILGSTAYREKAVQKLFSENADFFKTYDFVLIDTAPSVTPLSFSIVAAADRIIAVVELAGMALKATNNLFAMVQELEEGAHRRVPITFVPNGLHGSKRYTADTLEVIRKKFSGKNLVNVSNTVIPEYAGLSRHAKISTNRTLMEAEPTSAAALKMIELAREMEYLAVTDQNVKQEA</sequence>
<evidence type="ECO:0000313" key="3">
    <source>
        <dbReference type="Proteomes" id="UP000078302"/>
    </source>
</evidence>
<dbReference type="SUPFAM" id="SSF52540">
    <property type="entry name" value="P-loop containing nucleoside triphosphate hydrolases"/>
    <property type="match status" value="1"/>
</dbReference>
<evidence type="ECO:0000313" key="2">
    <source>
        <dbReference type="EMBL" id="OAP93243.1"/>
    </source>
</evidence>
<name>A0A179BPL7_ACIFR</name>
<dbReference type="Pfam" id="PF13614">
    <property type="entry name" value="AAA_31"/>
    <property type="match status" value="1"/>
</dbReference>
<gene>
    <name evidence="2" type="ORF">A4H96_01405</name>
</gene>
<dbReference type="RefSeq" id="WP_064217932.1">
    <property type="nucleotide sequence ID" value="NZ_LVXZ01000013.1"/>
</dbReference>